<organism evidence="3 4">
    <name type="scientific">Vibrio stylophorae</name>
    <dbReference type="NCBI Taxonomy" id="659351"/>
    <lineage>
        <taxon>Bacteria</taxon>
        <taxon>Pseudomonadati</taxon>
        <taxon>Pseudomonadota</taxon>
        <taxon>Gammaproteobacteria</taxon>
        <taxon>Vibrionales</taxon>
        <taxon>Vibrionaceae</taxon>
        <taxon>Vibrio</taxon>
    </lineage>
</organism>
<protein>
    <submittedName>
        <fullName evidence="3">Uncharacterized protein</fullName>
    </submittedName>
</protein>
<name>A0ABM8ZWS2_9VIBR</name>
<evidence type="ECO:0000313" key="3">
    <source>
        <dbReference type="EMBL" id="CAH0535099.1"/>
    </source>
</evidence>
<sequence>MLAKLKIISLIIFFIGSVCGAGYYSYQYGLREVVAKEKQVAQLDDEVLALIQRSSKCEKQIEQLSNQSTSVAKIIEQVTSENTELKKQLDVASNRVLVLEQQAGIRDEQKALTKKYAKLVPQEYKGVEFSVRECVKESSRVDCSVILKAIDGDTKISIRTESLIYDNLGNSKNMLSYTSSAGVVHDADRCYQTFDLIEGVNTPYIFSFKSPSNDMIGVSALKLEFATSCYGGSDKVLTFKNIAFR</sequence>
<comment type="caution">
    <text evidence="3">The sequence shown here is derived from an EMBL/GenBank/DDBJ whole genome shotgun (WGS) entry which is preliminary data.</text>
</comment>
<keyword evidence="2" id="KW-1133">Transmembrane helix</keyword>
<keyword evidence="2" id="KW-0472">Membrane</keyword>
<keyword evidence="4" id="KW-1185">Reference proteome</keyword>
<proteinExistence type="predicted"/>
<accession>A0ABM8ZWS2</accession>
<feature type="coiled-coil region" evidence="1">
    <location>
        <begin position="47"/>
        <end position="102"/>
    </location>
</feature>
<keyword evidence="1" id="KW-0175">Coiled coil</keyword>
<feature type="transmembrane region" description="Helical" evidence="2">
    <location>
        <begin position="7"/>
        <end position="26"/>
    </location>
</feature>
<dbReference type="Proteomes" id="UP000838672">
    <property type="component" value="Unassembled WGS sequence"/>
</dbReference>
<gene>
    <name evidence="3" type="ORF">VST7929_02760</name>
</gene>
<reference evidence="3" key="1">
    <citation type="submission" date="2021-11" db="EMBL/GenBank/DDBJ databases">
        <authorList>
            <person name="Rodrigo-Torres L."/>
            <person name="Arahal R. D."/>
            <person name="Lucena T."/>
        </authorList>
    </citation>
    <scope>NUCLEOTIDE SEQUENCE</scope>
    <source>
        <strain evidence="3">CECT 7929</strain>
    </source>
</reference>
<evidence type="ECO:0000256" key="2">
    <source>
        <dbReference type="SAM" id="Phobius"/>
    </source>
</evidence>
<evidence type="ECO:0000256" key="1">
    <source>
        <dbReference type="SAM" id="Coils"/>
    </source>
</evidence>
<dbReference type="RefSeq" id="WP_237467959.1">
    <property type="nucleotide sequence ID" value="NZ_CAKLDI010000002.1"/>
</dbReference>
<evidence type="ECO:0000313" key="4">
    <source>
        <dbReference type="Proteomes" id="UP000838672"/>
    </source>
</evidence>
<dbReference type="EMBL" id="CAKLDI010000002">
    <property type="protein sequence ID" value="CAH0535099.1"/>
    <property type="molecule type" value="Genomic_DNA"/>
</dbReference>
<keyword evidence="2" id="KW-0812">Transmembrane</keyword>